<dbReference type="EMBL" id="FWDM01000041">
    <property type="protein sequence ID" value="SLM15970.1"/>
    <property type="molecule type" value="Genomic_DNA"/>
</dbReference>
<dbReference type="Gene3D" id="3.40.50.300">
    <property type="entry name" value="P-loop containing nucleotide triphosphate hydrolases"/>
    <property type="match status" value="1"/>
</dbReference>
<dbReference type="GO" id="GO:0005524">
    <property type="term" value="F:ATP binding"/>
    <property type="evidence" value="ECO:0007669"/>
    <property type="project" value="InterPro"/>
</dbReference>
<dbReference type="Pfam" id="PF01695">
    <property type="entry name" value="IstB_IS21"/>
    <property type="match status" value="1"/>
</dbReference>
<evidence type="ECO:0000313" key="2">
    <source>
        <dbReference type="EMBL" id="SLM15970.1"/>
    </source>
</evidence>
<protein>
    <recommendedName>
        <fullName evidence="1">IstB-like ATP-binding domain-containing protein</fullName>
    </recommendedName>
</protein>
<sequence length="108" mass="11969">MKDEKAPEQAPSNRMNPKVDAFLRNAKNWQEELAKLRTIVLDCGLTEGSIVITSNRPPEDWFSIFPDQIVGGAIMDRLVSGAVKLIVTSGRSFRKEGTLRNQISEPAA</sequence>
<dbReference type="AlphaFoldDB" id="A0A3P3XLZ0"/>
<organism evidence="2">
    <name type="scientific">uncultured spirochete</name>
    <dbReference type="NCBI Taxonomy" id="156406"/>
    <lineage>
        <taxon>Bacteria</taxon>
        <taxon>Pseudomonadati</taxon>
        <taxon>Spirochaetota</taxon>
        <taxon>Spirochaetia</taxon>
        <taxon>Spirochaetales</taxon>
        <taxon>environmental samples</taxon>
    </lineage>
</organism>
<accession>A0A3P3XLZ0</accession>
<name>A0A3P3XLZ0_9SPIR</name>
<dbReference type="InterPro" id="IPR002611">
    <property type="entry name" value="IstB_ATP-bd"/>
</dbReference>
<evidence type="ECO:0000259" key="1">
    <source>
        <dbReference type="Pfam" id="PF01695"/>
    </source>
</evidence>
<dbReference type="InterPro" id="IPR027417">
    <property type="entry name" value="P-loop_NTPase"/>
</dbReference>
<proteinExistence type="predicted"/>
<feature type="domain" description="IstB-like ATP-binding" evidence="1">
    <location>
        <begin position="34"/>
        <end position="96"/>
    </location>
</feature>
<gene>
    <name evidence="2" type="ORF">SPIROBIBN47_90041</name>
</gene>
<reference evidence="2" key="1">
    <citation type="submission" date="2017-02" db="EMBL/GenBank/DDBJ databases">
        <authorList>
            <person name="Regsiter A."/>
            <person name="William W."/>
        </authorList>
    </citation>
    <scope>NUCLEOTIDE SEQUENCE</scope>
    <source>
        <strain evidence="2">Bib</strain>
    </source>
</reference>